<dbReference type="AlphaFoldDB" id="A0A2P2ITH7"/>
<dbReference type="EMBL" id="GGEC01004021">
    <property type="protein sequence ID" value="MBW84504.1"/>
    <property type="molecule type" value="Transcribed_RNA"/>
</dbReference>
<accession>A0A2P2ITH7</accession>
<reference evidence="1" key="1">
    <citation type="submission" date="2018-02" db="EMBL/GenBank/DDBJ databases">
        <title>Rhizophora mucronata_Transcriptome.</title>
        <authorList>
            <person name="Meera S.P."/>
            <person name="Sreeshan A."/>
            <person name="Augustine A."/>
        </authorList>
    </citation>
    <scope>NUCLEOTIDE SEQUENCE</scope>
    <source>
        <tissue evidence="1">Leaf</tissue>
    </source>
</reference>
<protein>
    <submittedName>
        <fullName evidence="1">Uncharacterized protein</fullName>
    </submittedName>
</protein>
<proteinExistence type="predicted"/>
<organism evidence="1">
    <name type="scientific">Rhizophora mucronata</name>
    <name type="common">Asiatic mangrove</name>
    <dbReference type="NCBI Taxonomy" id="61149"/>
    <lineage>
        <taxon>Eukaryota</taxon>
        <taxon>Viridiplantae</taxon>
        <taxon>Streptophyta</taxon>
        <taxon>Embryophyta</taxon>
        <taxon>Tracheophyta</taxon>
        <taxon>Spermatophyta</taxon>
        <taxon>Magnoliopsida</taxon>
        <taxon>eudicotyledons</taxon>
        <taxon>Gunneridae</taxon>
        <taxon>Pentapetalae</taxon>
        <taxon>rosids</taxon>
        <taxon>fabids</taxon>
        <taxon>Malpighiales</taxon>
        <taxon>Rhizophoraceae</taxon>
        <taxon>Rhizophora</taxon>
    </lineage>
</organism>
<evidence type="ECO:0000313" key="1">
    <source>
        <dbReference type="EMBL" id="MBW84504.1"/>
    </source>
</evidence>
<name>A0A2P2ITH7_RHIMU</name>
<sequence>MSAEREKAPALKITPSK</sequence>